<evidence type="ECO:0000256" key="1">
    <source>
        <dbReference type="SAM" id="Phobius"/>
    </source>
</evidence>
<feature type="non-terminal residue" evidence="2">
    <location>
        <position position="1"/>
    </location>
</feature>
<proteinExistence type="predicted"/>
<keyword evidence="1" id="KW-0812">Transmembrane</keyword>
<protein>
    <submittedName>
        <fullName evidence="2">Uncharacterized protein</fullName>
    </submittedName>
</protein>
<keyword evidence="1" id="KW-0472">Membrane</keyword>
<reference evidence="2" key="1">
    <citation type="submission" date="2018-11" db="EMBL/GenBank/DDBJ databases">
        <authorList>
            <person name="Alioto T."/>
            <person name="Alioto T."/>
        </authorList>
    </citation>
    <scope>NUCLEOTIDE SEQUENCE</scope>
</reference>
<gene>
    <name evidence="2" type="ORF">MGAL_10B077007</name>
</gene>
<sequence>SDHGHQKNEKTDETGVWQSIFICMVISAVLIFVAAVFLYLRFRKGSPSQKKQHVIFPKTYYQEKQLVPEQQFKMSKEPPPYSLFVSHF</sequence>
<keyword evidence="3" id="KW-1185">Reference proteome</keyword>
<dbReference type="EMBL" id="UYJE01008511">
    <property type="protein sequence ID" value="VDI64493.1"/>
    <property type="molecule type" value="Genomic_DNA"/>
</dbReference>
<dbReference type="AlphaFoldDB" id="A0A8B6GJD5"/>
<keyword evidence="1" id="KW-1133">Transmembrane helix</keyword>
<name>A0A8B6GJD5_MYTGA</name>
<evidence type="ECO:0000313" key="2">
    <source>
        <dbReference type="EMBL" id="VDI64493.1"/>
    </source>
</evidence>
<evidence type="ECO:0000313" key="3">
    <source>
        <dbReference type="Proteomes" id="UP000596742"/>
    </source>
</evidence>
<feature type="transmembrane region" description="Helical" evidence="1">
    <location>
        <begin position="16"/>
        <end position="40"/>
    </location>
</feature>
<comment type="caution">
    <text evidence="2">The sequence shown here is derived from an EMBL/GenBank/DDBJ whole genome shotgun (WGS) entry which is preliminary data.</text>
</comment>
<dbReference type="Proteomes" id="UP000596742">
    <property type="component" value="Unassembled WGS sequence"/>
</dbReference>
<accession>A0A8B6GJD5</accession>
<organism evidence="2 3">
    <name type="scientific">Mytilus galloprovincialis</name>
    <name type="common">Mediterranean mussel</name>
    <dbReference type="NCBI Taxonomy" id="29158"/>
    <lineage>
        <taxon>Eukaryota</taxon>
        <taxon>Metazoa</taxon>
        <taxon>Spiralia</taxon>
        <taxon>Lophotrochozoa</taxon>
        <taxon>Mollusca</taxon>
        <taxon>Bivalvia</taxon>
        <taxon>Autobranchia</taxon>
        <taxon>Pteriomorphia</taxon>
        <taxon>Mytilida</taxon>
        <taxon>Mytiloidea</taxon>
        <taxon>Mytilidae</taxon>
        <taxon>Mytilinae</taxon>
        <taxon>Mytilus</taxon>
    </lineage>
</organism>